<evidence type="ECO:0000256" key="1">
    <source>
        <dbReference type="SAM" id="SignalP"/>
    </source>
</evidence>
<feature type="signal peptide" evidence="1">
    <location>
        <begin position="1"/>
        <end position="19"/>
    </location>
</feature>
<dbReference type="AlphaFoldDB" id="A0A4U6XMF6"/>
<sequence>MLAKTFYAVVLAAACAVQAAPMAEQDAAVSGHNLKARYIYTQRVGEGNGQQKQRDLSNIVDPDVELV</sequence>
<reference evidence="2 3" key="1">
    <citation type="journal article" date="2019" name="PLoS ONE">
        <title>Comparative genome analysis indicates high evolutionary potential of pathogenicity genes in Colletotrichum tanaceti.</title>
        <authorList>
            <person name="Lelwala R.V."/>
            <person name="Korhonen P.K."/>
            <person name="Young N.D."/>
            <person name="Scott J.B."/>
            <person name="Ades P.A."/>
            <person name="Gasser R.B."/>
            <person name="Taylor P.W.J."/>
        </authorList>
    </citation>
    <scope>NUCLEOTIDE SEQUENCE [LARGE SCALE GENOMIC DNA]</scope>
    <source>
        <strain evidence="2">BRIP57314</strain>
    </source>
</reference>
<comment type="caution">
    <text evidence="2">The sequence shown here is derived from an EMBL/GenBank/DDBJ whole genome shotgun (WGS) entry which is preliminary data.</text>
</comment>
<evidence type="ECO:0000313" key="3">
    <source>
        <dbReference type="Proteomes" id="UP000310108"/>
    </source>
</evidence>
<protein>
    <submittedName>
        <fullName evidence="2">Uncharacterized protein</fullName>
    </submittedName>
</protein>
<proteinExistence type="predicted"/>
<accession>A0A4U6XMF6</accession>
<dbReference type="Proteomes" id="UP000310108">
    <property type="component" value="Unassembled WGS sequence"/>
</dbReference>
<keyword evidence="1" id="KW-0732">Signal</keyword>
<name>A0A4U6XMF6_9PEZI</name>
<feature type="chain" id="PRO_5020229701" evidence="1">
    <location>
        <begin position="20"/>
        <end position="67"/>
    </location>
</feature>
<evidence type="ECO:0000313" key="2">
    <source>
        <dbReference type="EMBL" id="TKW56865.1"/>
    </source>
</evidence>
<gene>
    <name evidence="2" type="ORF">CTA1_11296</name>
</gene>
<organism evidence="2 3">
    <name type="scientific">Colletotrichum tanaceti</name>
    <dbReference type="NCBI Taxonomy" id="1306861"/>
    <lineage>
        <taxon>Eukaryota</taxon>
        <taxon>Fungi</taxon>
        <taxon>Dikarya</taxon>
        <taxon>Ascomycota</taxon>
        <taxon>Pezizomycotina</taxon>
        <taxon>Sordariomycetes</taxon>
        <taxon>Hypocreomycetidae</taxon>
        <taxon>Glomerellales</taxon>
        <taxon>Glomerellaceae</taxon>
        <taxon>Colletotrichum</taxon>
        <taxon>Colletotrichum destructivum species complex</taxon>
    </lineage>
</organism>
<dbReference type="PROSITE" id="PS51257">
    <property type="entry name" value="PROKAR_LIPOPROTEIN"/>
    <property type="match status" value="1"/>
</dbReference>
<keyword evidence="3" id="KW-1185">Reference proteome</keyword>
<dbReference type="EMBL" id="PJEX01000056">
    <property type="protein sequence ID" value="TKW56865.1"/>
    <property type="molecule type" value="Genomic_DNA"/>
</dbReference>